<feature type="region of interest" description="Disordered" evidence="1">
    <location>
        <begin position="115"/>
        <end position="159"/>
    </location>
</feature>
<comment type="caution">
    <text evidence="2">The sequence shown here is derived from an EMBL/GenBank/DDBJ whole genome shotgun (WGS) entry which is preliminary data.</text>
</comment>
<protein>
    <submittedName>
        <fullName evidence="2">Uncharacterized protein</fullName>
    </submittedName>
</protein>
<evidence type="ECO:0000313" key="3">
    <source>
        <dbReference type="Proteomes" id="UP000033140"/>
    </source>
</evidence>
<evidence type="ECO:0000313" key="2">
    <source>
        <dbReference type="EMBL" id="GAO50015.1"/>
    </source>
</evidence>
<reference evidence="2 3" key="2">
    <citation type="journal article" date="2014" name="J. Gen. Appl. Microbiol.">
        <title>The early diverging ascomycetous budding yeast Saitoella complicata has three histone deacetylases belonging to the Clr6, Hos2, and Rpd3 lineages.</title>
        <authorList>
            <person name="Nishida H."/>
            <person name="Matsumoto T."/>
            <person name="Kondo S."/>
            <person name="Hamamoto M."/>
            <person name="Yoshikawa H."/>
        </authorList>
    </citation>
    <scope>NUCLEOTIDE SEQUENCE [LARGE SCALE GENOMIC DNA]</scope>
    <source>
        <strain evidence="2 3">NRRL Y-17804</strain>
    </source>
</reference>
<organism evidence="2 3">
    <name type="scientific">Saitoella complicata (strain BCRC 22490 / CBS 7301 / JCM 7358 / NBRC 10748 / NRRL Y-17804)</name>
    <dbReference type="NCBI Taxonomy" id="698492"/>
    <lineage>
        <taxon>Eukaryota</taxon>
        <taxon>Fungi</taxon>
        <taxon>Dikarya</taxon>
        <taxon>Ascomycota</taxon>
        <taxon>Taphrinomycotina</taxon>
        <taxon>Taphrinomycotina incertae sedis</taxon>
        <taxon>Saitoella</taxon>
    </lineage>
</organism>
<keyword evidence="3" id="KW-1185">Reference proteome</keyword>
<reference evidence="2 3" key="3">
    <citation type="journal article" date="2015" name="Genome Announc.">
        <title>Draft Genome Sequence of the Archiascomycetous Yeast Saitoella complicata.</title>
        <authorList>
            <person name="Yamauchi K."/>
            <person name="Kondo S."/>
            <person name="Hamamoto M."/>
            <person name="Takahashi Y."/>
            <person name="Ogura Y."/>
            <person name="Hayashi T."/>
            <person name="Nishida H."/>
        </authorList>
    </citation>
    <scope>NUCLEOTIDE SEQUENCE [LARGE SCALE GENOMIC DNA]</scope>
    <source>
        <strain evidence="2 3">NRRL Y-17804</strain>
    </source>
</reference>
<dbReference type="AlphaFoldDB" id="A0A0E9NKS8"/>
<sequence length="159" mass="17436">MGKAVWGKQLYPSNDQPSGGERLNDAPSLGSQGFFRNSAEIYFTVARVRPQDPVHLPSPSLPFSSRELCVVAGGSTHRGRIQAQLIELTLCLDTLHPLNISQLLQPCNIPRNSPLCSHTNSHRDHASQDPPQPSAVRRRRAVASVSRVHTPKTFNSKLG</sequence>
<dbReference type="Proteomes" id="UP000033140">
    <property type="component" value="Unassembled WGS sequence"/>
</dbReference>
<feature type="region of interest" description="Disordered" evidence="1">
    <location>
        <begin position="1"/>
        <end position="29"/>
    </location>
</feature>
<dbReference type="EMBL" id="BACD03000028">
    <property type="protein sequence ID" value="GAO50015.1"/>
    <property type="molecule type" value="Genomic_DNA"/>
</dbReference>
<proteinExistence type="predicted"/>
<evidence type="ECO:0000256" key="1">
    <source>
        <dbReference type="SAM" id="MobiDB-lite"/>
    </source>
</evidence>
<name>A0A0E9NKS8_SAICN</name>
<reference evidence="2 3" key="1">
    <citation type="journal article" date="2011" name="J. Gen. Appl. Microbiol.">
        <title>Draft genome sequencing of the enigmatic yeast Saitoella complicata.</title>
        <authorList>
            <person name="Nishida H."/>
            <person name="Hamamoto M."/>
            <person name="Sugiyama J."/>
        </authorList>
    </citation>
    <scope>NUCLEOTIDE SEQUENCE [LARGE SCALE GENOMIC DNA]</scope>
    <source>
        <strain evidence="2 3">NRRL Y-17804</strain>
    </source>
</reference>
<accession>A0A0E9NKS8</accession>
<gene>
    <name evidence="2" type="ORF">G7K_4150-t1</name>
</gene>